<sequence>MFDRMFLRSGTTMSDPLVDEINDVDWDEACRKADAIRDFMRREPGPTNAARIRELAGELRLSQASAYRLLKLFREGGTVLSLVGRKPGRRIGHRMLDEARDEIIRAEIKRFYLKKNRPSISALVREVNASCRAAGLAPPHRRTIVARIEDVDLAKRAKARGEPKIEKSTIAVPGKFEVSRPLQVVQIDHTKADIFVVDEEDRRPLGRPWLTLAMDVCSRMVTGFYLTMAAPSRLSTSLCLLHSVFDKSAWLREREIADPWPVAGLPDRLHVDNGRDFRSRAFQRGCEDAGIEIDWRPPGEPRFGGHIERLIGTQMGKLHLLPGTTFSNPDELGEYNSRRHSAFTLRELERYIALDIVGDYHQSIHASLKRPPIAVWREHEGTIPLRLPQDRMHFWLTFLPEDERTLRPNGIHIFGLRYWSAALAADVGRTGKRRLLIKYDPRDLSRIFVRRLSGNFVEARYADITLPSITLAEAKSSREWLLAKGKREIDMGTIVRTAMARRQLVEDAKRMTATVRRGKAVGRKPRVEDREWGSLRGVDSSKPVPFVEDTD</sequence>
<dbReference type="RefSeq" id="WP_345157390.1">
    <property type="nucleotide sequence ID" value="NZ_BAABEG010000002.1"/>
</dbReference>
<keyword evidence="4" id="KW-1185">Reference proteome</keyword>
<dbReference type="GO" id="GO:0015074">
    <property type="term" value="P:DNA integration"/>
    <property type="evidence" value="ECO:0007669"/>
    <property type="project" value="InterPro"/>
</dbReference>
<dbReference type="InterPro" id="IPR015378">
    <property type="entry name" value="Transposase-like_Mu_C"/>
</dbReference>
<dbReference type="InterPro" id="IPR036397">
    <property type="entry name" value="RNaseH_sf"/>
</dbReference>
<reference evidence="3 4" key="1">
    <citation type="submission" date="2020-08" db="EMBL/GenBank/DDBJ databases">
        <title>Genomic Encyclopedia of Type Strains, Phase IV (KMG-IV): sequencing the most valuable type-strain genomes for metagenomic binning, comparative biology and taxonomic classification.</title>
        <authorList>
            <person name="Goeker M."/>
        </authorList>
    </citation>
    <scope>NUCLEOTIDE SEQUENCE [LARGE SCALE GENOMIC DNA]</scope>
    <source>
        <strain evidence="3 4">DSM 7051</strain>
    </source>
</reference>
<protein>
    <submittedName>
        <fullName evidence="3">Putative transposase</fullName>
    </submittedName>
</protein>
<dbReference type="EMBL" id="JACHOU010000041">
    <property type="protein sequence ID" value="MBB6357905.1"/>
    <property type="molecule type" value="Genomic_DNA"/>
</dbReference>
<dbReference type="AlphaFoldDB" id="A0A7X0FDV9"/>
<dbReference type="SUPFAM" id="SSF50610">
    <property type="entry name" value="mu transposase, C-terminal domain"/>
    <property type="match status" value="1"/>
</dbReference>
<dbReference type="Gene3D" id="1.10.10.60">
    <property type="entry name" value="Homeodomain-like"/>
    <property type="match status" value="1"/>
</dbReference>
<evidence type="ECO:0000256" key="1">
    <source>
        <dbReference type="SAM" id="MobiDB-lite"/>
    </source>
</evidence>
<organism evidence="3 4">
    <name type="scientific">Aminobacter aganoensis</name>
    <dbReference type="NCBI Taxonomy" id="83264"/>
    <lineage>
        <taxon>Bacteria</taxon>
        <taxon>Pseudomonadati</taxon>
        <taxon>Pseudomonadota</taxon>
        <taxon>Alphaproteobacteria</taxon>
        <taxon>Hyphomicrobiales</taxon>
        <taxon>Phyllobacteriaceae</taxon>
        <taxon>Aminobacter</taxon>
    </lineage>
</organism>
<dbReference type="Proteomes" id="UP000536262">
    <property type="component" value="Unassembled WGS sequence"/>
</dbReference>
<accession>A0A7X0FDV9</accession>
<feature type="region of interest" description="Disordered" evidence="1">
    <location>
        <begin position="532"/>
        <end position="551"/>
    </location>
</feature>
<name>A0A7X0FDV9_9HYPH</name>
<dbReference type="InterPro" id="IPR012337">
    <property type="entry name" value="RNaseH-like_sf"/>
</dbReference>
<evidence type="ECO:0000313" key="4">
    <source>
        <dbReference type="Proteomes" id="UP000536262"/>
    </source>
</evidence>
<evidence type="ECO:0000259" key="2">
    <source>
        <dbReference type="PROSITE" id="PS50994"/>
    </source>
</evidence>
<gene>
    <name evidence="3" type="ORF">GGR00_005735</name>
</gene>
<dbReference type="PROSITE" id="PS50994">
    <property type="entry name" value="INTEGRASE"/>
    <property type="match status" value="1"/>
</dbReference>
<dbReference type="Gene3D" id="3.30.420.10">
    <property type="entry name" value="Ribonuclease H-like superfamily/Ribonuclease H"/>
    <property type="match status" value="1"/>
</dbReference>
<proteinExistence type="predicted"/>
<dbReference type="Pfam" id="PF09299">
    <property type="entry name" value="Mu-transpos_C"/>
    <property type="match status" value="1"/>
</dbReference>
<dbReference type="InterPro" id="IPR009004">
    <property type="entry name" value="Transposase_Mu_C"/>
</dbReference>
<dbReference type="GO" id="GO:0003676">
    <property type="term" value="F:nucleic acid binding"/>
    <property type="evidence" value="ECO:0007669"/>
    <property type="project" value="InterPro"/>
</dbReference>
<dbReference type="InterPro" id="IPR001584">
    <property type="entry name" value="Integrase_cat-core"/>
</dbReference>
<feature type="domain" description="Integrase catalytic" evidence="2">
    <location>
        <begin position="177"/>
        <end position="380"/>
    </location>
</feature>
<dbReference type="SUPFAM" id="SSF53098">
    <property type="entry name" value="Ribonuclease H-like"/>
    <property type="match status" value="1"/>
</dbReference>
<comment type="caution">
    <text evidence="3">The sequence shown here is derived from an EMBL/GenBank/DDBJ whole genome shotgun (WGS) entry which is preliminary data.</text>
</comment>
<evidence type="ECO:0000313" key="3">
    <source>
        <dbReference type="EMBL" id="MBB6357905.1"/>
    </source>
</evidence>